<evidence type="ECO:0000313" key="11">
    <source>
        <dbReference type="Proteomes" id="UP000037178"/>
    </source>
</evidence>
<dbReference type="AlphaFoldDB" id="A0A0J9GXY2"/>
<evidence type="ECO:0000313" key="10">
    <source>
        <dbReference type="EMBL" id="KMW58343.1"/>
    </source>
</evidence>
<comment type="similarity">
    <text evidence="8">Belongs to the NrdR family.</text>
</comment>
<comment type="caution">
    <text evidence="10">The sequence shown here is derived from an EMBL/GenBank/DDBJ whole genome shotgun (WGS) entry which is preliminary data.</text>
</comment>
<keyword evidence="8" id="KW-0479">Metal-binding</keyword>
<dbReference type="GO" id="GO:0005524">
    <property type="term" value="F:ATP binding"/>
    <property type="evidence" value="ECO:0007669"/>
    <property type="project" value="UniProtKB-UniRule"/>
</dbReference>
<proteinExistence type="inferred from homology"/>
<evidence type="ECO:0000256" key="2">
    <source>
        <dbReference type="ARBA" id="ARBA00022741"/>
    </source>
</evidence>
<protein>
    <recommendedName>
        <fullName evidence="8">Transcriptional repressor NrdR</fullName>
    </recommendedName>
</protein>
<evidence type="ECO:0000256" key="3">
    <source>
        <dbReference type="ARBA" id="ARBA00022771"/>
    </source>
</evidence>
<evidence type="ECO:0000256" key="8">
    <source>
        <dbReference type="HAMAP-Rule" id="MF_00440"/>
    </source>
</evidence>
<accession>A0A0J9GXY2</accession>
<keyword evidence="4 8" id="KW-0067">ATP-binding</keyword>
<keyword evidence="8" id="KW-0862">Zinc</keyword>
<keyword evidence="6 8" id="KW-0238">DNA-binding</keyword>
<organism evidence="10 11">
    <name type="scientific">Candidatus Rhodobacter oscarellae</name>
    <dbReference type="NCBI Taxonomy" id="1675527"/>
    <lineage>
        <taxon>Bacteria</taxon>
        <taxon>Pseudomonadati</taxon>
        <taxon>Pseudomonadota</taxon>
        <taxon>Alphaproteobacteria</taxon>
        <taxon>Rhodobacterales</taxon>
        <taxon>Rhodobacter group</taxon>
        <taxon>Rhodobacter</taxon>
    </lineage>
</organism>
<dbReference type="STRING" id="1675527.AIOL_003316"/>
<keyword evidence="7 8" id="KW-0804">Transcription</keyword>
<reference evidence="10 11" key="1">
    <citation type="submission" date="2015-06" db="EMBL/GenBank/DDBJ databases">
        <title>Draft genome sequence of an Alphaproteobacteria species associated to the Mediterranean sponge Oscarella lobularis.</title>
        <authorList>
            <person name="Jourda C."/>
            <person name="Santini S."/>
            <person name="Claverie J.-M."/>
        </authorList>
    </citation>
    <scope>NUCLEOTIDE SEQUENCE [LARGE SCALE GENOMIC DNA]</scope>
    <source>
        <strain evidence="10">IGS</strain>
    </source>
</reference>
<evidence type="ECO:0000256" key="4">
    <source>
        <dbReference type="ARBA" id="ARBA00022840"/>
    </source>
</evidence>
<keyword evidence="11" id="KW-1185">Reference proteome</keyword>
<dbReference type="GO" id="GO:0045892">
    <property type="term" value="P:negative regulation of DNA-templated transcription"/>
    <property type="evidence" value="ECO:0007669"/>
    <property type="project" value="UniProtKB-UniRule"/>
</dbReference>
<evidence type="ECO:0000256" key="7">
    <source>
        <dbReference type="ARBA" id="ARBA00023163"/>
    </source>
</evidence>
<feature type="zinc finger region" evidence="8">
    <location>
        <begin position="3"/>
        <end position="34"/>
    </location>
</feature>
<dbReference type="NCBIfam" id="TIGR00244">
    <property type="entry name" value="transcriptional regulator NrdR"/>
    <property type="match status" value="1"/>
</dbReference>
<dbReference type="GO" id="GO:0003677">
    <property type="term" value="F:DNA binding"/>
    <property type="evidence" value="ECO:0007669"/>
    <property type="project" value="UniProtKB-KW"/>
</dbReference>
<keyword evidence="3 8" id="KW-0863">Zinc-finger</keyword>
<dbReference type="InterPro" id="IPR005144">
    <property type="entry name" value="ATP-cone_dom"/>
</dbReference>
<dbReference type="PANTHER" id="PTHR30455:SF2">
    <property type="entry name" value="TRANSCRIPTIONAL REPRESSOR NRDR"/>
    <property type="match status" value="1"/>
</dbReference>
<sequence>MRCPFCGNIDTQVKDSRPAEDHVAIRRRRFCPACGGRFTTYERVQLRDLVVIKTNGRREEFDRDKLERSIRISMQKRPVEPERIDQMISGIVRRLESMGETDIPSKVIGEIVMESLNRIDTVAYVRFASVYKNFQDEEDFEAFVSELRPGNDDDVEDD</sequence>
<dbReference type="PATRIC" id="fig|1675527.3.peg.3468"/>
<dbReference type="PROSITE" id="PS51161">
    <property type="entry name" value="ATP_CONE"/>
    <property type="match status" value="1"/>
</dbReference>
<evidence type="ECO:0000256" key="5">
    <source>
        <dbReference type="ARBA" id="ARBA00023015"/>
    </source>
</evidence>
<dbReference type="Proteomes" id="UP000037178">
    <property type="component" value="Unassembled WGS sequence"/>
</dbReference>
<keyword evidence="2 8" id="KW-0547">Nucleotide-binding</keyword>
<keyword evidence="5 8" id="KW-0805">Transcription regulation</keyword>
<evidence type="ECO:0000259" key="9">
    <source>
        <dbReference type="PROSITE" id="PS51161"/>
    </source>
</evidence>
<name>A0A0J9GXY2_9RHOB</name>
<dbReference type="InterPro" id="IPR055173">
    <property type="entry name" value="NrdR-like_N"/>
</dbReference>
<dbReference type="RefSeq" id="WP_049643959.1">
    <property type="nucleotide sequence ID" value="NZ_LFTY01000002.1"/>
</dbReference>
<dbReference type="OrthoDB" id="9807461at2"/>
<dbReference type="Pfam" id="PF03477">
    <property type="entry name" value="ATP-cone"/>
    <property type="match status" value="1"/>
</dbReference>
<gene>
    <name evidence="8" type="primary">nrdR</name>
    <name evidence="10" type="ORF">AIOL_003316</name>
</gene>
<dbReference type="GO" id="GO:0008270">
    <property type="term" value="F:zinc ion binding"/>
    <property type="evidence" value="ECO:0007669"/>
    <property type="project" value="UniProtKB-UniRule"/>
</dbReference>
<dbReference type="EMBL" id="LFTY01000002">
    <property type="protein sequence ID" value="KMW58343.1"/>
    <property type="molecule type" value="Genomic_DNA"/>
</dbReference>
<feature type="domain" description="ATP-cone" evidence="9">
    <location>
        <begin position="49"/>
        <end position="139"/>
    </location>
</feature>
<dbReference type="HAMAP" id="MF_00440">
    <property type="entry name" value="NrdR"/>
    <property type="match status" value="1"/>
</dbReference>
<evidence type="ECO:0000256" key="6">
    <source>
        <dbReference type="ARBA" id="ARBA00023125"/>
    </source>
</evidence>
<comment type="cofactor">
    <cofactor evidence="8">
        <name>Zn(2+)</name>
        <dbReference type="ChEBI" id="CHEBI:29105"/>
    </cofactor>
    <text evidence="8">Binds 1 zinc ion.</text>
</comment>
<dbReference type="PANTHER" id="PTHR30455">
    <property type="entry name" value="TRANSCRIPTIONAL REPRESSOR NRDR"/>
    <property type="match status" value="1"/>
</dbReference>
<keyword evidence="1 8" id="KW-0678">Repressor</keyword>
<dbReference type="Pfam" id="PF22811">
    <property type="entry name" value="Zn_ribbon_NrdR"/>
    <property type="match status" value="1"/>
</dbReference>
<comment type="function">
    <text evidence="8">Negatively regulates transcription of bacterial ribonucleotide reductase nrd genes and operons by binding to NrdR-boxes.</text>
</comment>
<evidence type="ECO:0000256" key="1">
    <source>
        <dbReference type="ARBA" id="ARBA00022491"/>
    </source>
</evidence>
<dbReference type="InterPro" id="IPR003796">
    <property type="entry name" value="RNR_NrdR-like"/>
</dbReference>